<dbReference type="OrthoDB" id="21502at2759"/>
<dbReference type="Proteomes" id="UP000789831">
    <property type="component" value="Unassembled WGS sequence"/>
</dbReference>
<keyword evidence="6 7" id="KW-0413">Isomerase</keyword>
<evidence type="ECO:0000256" key="2">
    <source>
        <dbReference type="ARBA" id="ARBA00022516"/>
    </source>
</evidence>
<dbReference type="GO" id="GO:0000250">
    <property type="term" value="F:lanosterol synthase activity"/>
    <property type="evidence" value="ECO:0007669"/>
    <property type="project" value="TreeGrafter"/>
</dbReference>
<name>A0A9N9C3R2_9GLOM</name>
<feature type="domain" description="Squalene cyclase N-terminal" evidence="9">
    <location>
        <begin position="87"/>
        <end position="333"/>
    </location>
</feature>
<evidence type="ECO:0000256" key="5">
    <source>
        <dbReference type="ARBA" id="ARBA00023098"/>
    </source>
</evidence>
<dbReference type="SUPFAM" id="SSF48239">
    <property type="entry name" value="Terpenoid cyclases/Protein prenyltransferases"/>
    <property type="match status" value="2"/>
</dbReference>
<evidence type="ECO:0000259" key="9">
    <source>
        <dbReference type="Pfam" id="PF13249"/>
    </source>
</evidence>
<dbReference type="Gene3D" id="1.50.10.20">
    <property type="match status" value="2"/>
</dbReference>
<dbReference type="NCBIfam" id="TIGR01787">
    <property type="entry name" value="squalene_cyclas"/>
    <property type="match status" value="1"/>
</dbReference>
<dbReference type="CDD" id="cd02892">
    <property type="entry name" value="SQCY_1"/>
    <property type="match status" value="1"/>
</dbReference>
<accession>A0A9N9C3R2</accession>
<dbReference type="Gene3D" id="6.20.120.20">
    <property type="match status" value="1"/>
</dbReference>
<dbReference type="InterPro" id="IPR032697">
    <property type="entry name" value="SQ_cyclase_N"/>
</dbReference>
<dbReference type="PANTHER" id="PTHR11764:SF20">
    <property type="entry name" value="LANOSTEROL SYNTHASE"/>
    <property type="match status" value="1"/>
</dbReference>
<comment type="caution">
    <text evidence="10">The sequence shown here is derived from an EMBL/GenBank/DDBJ whole genome shotgun (WGS) entry which is preliminary data.</text>
</comment>
<sequence>MPPNTFDFVDTQLPKNPQGTDPLRWRLKVEHGRQTWHYLENDEELRKWPQSICDKYWLGIPFPNKQLDTPKTALEAARNGFEFFKLLQTEDGHWAGEYGGPMFLLPGIIIAMYITHTPIPKSWSTEITRYLFNRAHKDDGGWGIHIEGPSTVFGTALNYVALRILGVDADHPVMVKSRATLHKLGGAIGSPSWGKFWLAVLNVYDWEGLNPIIPEFWLLPYSIPFHPGRFWCHTRMVYLPMSYIYGKRVGADLCPFIKQLRQELYVQPYESINWAYARNDVCEVDLYVPHPGLLGFLNGILSLYEKIPNVVDLRKHALNEVYKQVKAEDENTFYLDLGPVNKAMNLVVAYLEEGPDSEAFKLAQSKIIDFMWMSAEGMMMNGTNGSQLWDTAFTVQAVIESGLADEPSNHESMLRALEFLDDCQIKRNVPETDMCYRHISKGAWPFSTRDQGYTVSDSTAEGLKAVLLLQKLQYTPKPVSEERLRQAVDVLLSLQNSDGGFASYELIRGPWWLEWINPAEVFDNIMIEYSYPECTTSVLTGLCTFREYYPDYREVCNKAAKYIHKSQKEDGGWYGSWAICFTYAALFATTSRKGCEFLISRQREDGGWGESYKSCELGEYVQHAESQVVNTSWAVLALMSARYPDERAIRKGIEFIMSRQQLNGEWKQEGIEGVFNKNCMISYPNYKFTFTIWALGRYAKIYKNPVLF</sequence>
<dbReference type="GO" id="GO:0005811">
    <property type="term" value="C:lipid droplet"/>
    <property type="evidence" value="ECO:0007669"/>
    <property type="project" value="InterPro"/>
</dbReference>
<dbReference type="AlphaFoldDB" id="A0A9N9C3R2"/>
<dbReference type="FunFam" id="1.50.10.20:FF:000003">
    <property type="entry name" value="Terpene cyclase/mutase family member"/>
    <property type="match status" value="1"/>
</dbReference>
<dbReference type="Pfam" id="PF13243">
    <property type="entry name" value="SQHop_cyclase_C"/>
    <property type="match status" value="1"/>
</dbReference>
<comment type="similarity">
    <text evidence="1 7">Belongs to the terpene cyclase/mutase family.</text>
</comment>
<evidence type="ECO:0000256" key="3">
    <source>
        <dbReference type="ARBA" id="ARBA00022737"/>
    </source>
</evidence>
<keyword evidence="11" id="KW-1185">Reference proteome</keyword>
<reference evidence="10" key="1">
    <citation type="submission" date="2021-06" db="EMBL/GenBank/DDBJ databases">
        <authorList>
            <person name="Kallberg Y."/>
            <person name="Tangrot J."/>
            <person name="Rosling A."/>
        </authorList>
    </citation>
    <scope>NUCLEOTIDE SEQUENCE</scope>
    <source>
        <strain evidence="10">MT106</strain>
    </source>
</reference>
<evidence type="ECO:0000313" key="10">
    <source>
        <dbReference type="EMBL" id="CAG8585893.1"/>
    </source>
</evidence>
<dbReference type="GO" id="GO:0016104">
    <property type="term" value="P:triterpenoid biosynthetic process"/>
    <property type="evidence" value="ECO:0007669"/>
    <property type="project" value="InterPro"/>
</dbReference>
<dbReference type="GO" id="GO:0006696">
    <property type="term" value="P:ergosterol biosynthetic process"/>
    <property type="evidence" value="ECO:0007669"/>
    <property type="project" value="TreeGrafter"/>
</dbReference>
<evidence type="ECO:0000313" key="11">
    <source>
        <dbReference type="Proteomes" id="UP000789831"/>
    </source>
</evidence>
<feature type="domain" description="Squalene cyclase C-terminal" evidence="8">
    <location>
        <begin position="386"/>
        <end position="699"/>
    </location>
</feature>
<evidence type="ECO:0000256" key="4">
    <source>
        <dbReference type="ARBA" id="ARBA00022955"/>
    </source>
</evidence>
<gene>
    <name evidence="10" type="ORF">AGERDE_LOCUS8362</name>
</gene>
<organism evidence="10 11">
    <name type="scientific">Ambispora gerdemannii</name>
    <dbReference type="NCBI Taxonomy" id="144530"/>
    <lineage>
        <taxon>Eukaryota</taxon>
        <taxon>Fungi</taxon>
        <taxon>Fungi incertae sedis</taxon>
        <taxon>Mucoromycota</taxon>
        <taxon>Glomeromycotina</taxon>
        <taxon>Glomeromycetes</taxon>
        <taxon>Archaeosporales</taxon>
        <taxon>Ambisporaceae</taxon>
        <taxon>Ambispora</taxon>
    </lineage>
</organism>
<protein>
    <recommendedName>
        <fullName evidence="7">Terpene cyclase/mutase family member</fullName>
        <ecNumber evidence="7">5.4.99.-</ecNumber>
    </recommendedName>
</protein>
<dbReference type="Pfam" id="PF13249">
    <property type="entry name" value="SQHop_cyclase_N"/>
    <property type="match status" value="1"/>
</dbReference>
<evidence type="ECO:0000256" key="7">
    <source>
        <dbReference type="RuleBase" id="RU362003"/>
    </source>
</evidence>
<keyword evidence="5" id="KW-0443">Lipid metabolism</keyword>
<keyword evidence="2" id="KW-0444">Lipid biosynthesis</keyword>
<dbReference type="EMBL" id="CAJVPL010001748">
    <property type="protein sequence ID" value="CAG8585893.1"/>
    <property type="molecule type" value="Genomic_DNA"/>
</dbReference>
<evidence type="ECO:0000256" key="1">
    <source>
        <dbReference type="ARBA" id="ARBA00009755"/>
    </source>
</evidence>
<dbReference type="SFLD" id="SFLDG01016">
    <property type="entry name" value="Prenyltransferase_Like_2"/>
    <property type="match status" value="1"/>
</dbReference>
<dbReference type="PANTHER" id="PTHR11764">
    <property type="entry name" value="TERPENE CYCLASE/MUTASE FAMILY MEMBER"/>
    <property type="match status" value="1"/>
</dbReference>
<evidence type="ECO:0000256" key="6">
    <source>
        <dbReference type="ARBA" id="ARBA00023235"/>
    </source>
</evidence>
<keyword evidence="4" id="KW-0752">Steroid biosynthesis</keyword>
<proteinExistence type="inferred from homology"/>
<dbReference type="EC" id="5.4.99.-" evidence="7"/>
<dbReference type="InterPro" id="IPR018333">
    <property type="entry name" value="Squalene_cyclase"/>
</dbReference>
<keyword evidence="3" id="KW-0677">Repeat</keyword>
<dbReference type="InterPro" id="IPR008930">
    <property type="entry name" value="Terpenoid_cyclase/PrenylTrfase"/>
</dbReference>
<evidence type="ECO:0000259" key="8">
    <source>
        <dbReference type="Pfam" id="PF13243"/>
    </source>
</evidence>
<dbReference type="InterPro" id="IPR032696">
    <property type="entry name" value="SQ_cyclase_C"/>
</dbReference>